<sequence>MVLPTLETVCLTLSNIRPYFGPHLHMLLSPDLPAASQVAAPSLTDLERHSTAQKP</sequence>
<reference evidence="2" key="2">
    <citation type="submission" date="2023-11" db="UniProtKB">
        <authorList>
            <consortium name="WormBaseParasite"/>
        </authorList>
    </citation>
    <scope>IDENTIFICATION</scope>
</reference>
<evidence type="ECO:0000313" key="1">
    <source>
        <dbReference type="Proteomes" id="UP000050795"/>
    </source>
</evidence>
<name>A0AA85JUG0_TRIRE</name>
<dbReference type="WBParaSite" id="TREG1_43180.1">
    <property type="protein sequence ID" value="TREG1_43180.1"/>
    <property type="gene ID" value="TREG1_43180"/>
</dbReference>
<dbReference type="Proteomes" id="UP000050795">
    <property type="component" value="Unassembled WGS sequence"/>
</dbReference>
<proteinExistence type="predicted"/>
<accession>A0AA85JUG0</accession>
<evidence type="ECO:0000313" key="2">
    <source>
        <dbReference type="WBParaSite" id="TREG1_43180.1"/>
    </source>
</evidence>
<dbReference type="AlphaFoldDB" id="A0AA85JUG0"/>
<organism evidence="1 2">
    <name type="scientific">Trichobilharzia regenti</name>
    <name type="common">Nasal bird schistosome</name>
    <dbReference type="NCBI Taxonomy" id="157069"/>
    <lineage>
        <taxon>Eukaryota</taxon>
        <taxon>Metazoa</taxon>
        <taxon>Spiralia</taxon>
        <taxon>Lophotrochozoa</taxon>
        <taxon>Platyhelminthes</taxon>
        <taxon>Trematoda</taxon>
        <taxon>Digenea</taxon>
        <taxon>Strigeidida</taxon>
        <taxon>Schistosomatoidea</taxon>
        <taxon>Schistosomatidae</taxon>
        <taxon>Trichobilharzia</taxon>
    </lineage>
</organism>
<protein>
    <submittedName>
        <fullName evidence="2">Uncharacterized protein</fullName>
    </submittedName>
</protein>
<keyword evidence="1" id="KW-1185">Reference proteome</keyword>
<reference evidence="1" key="1">
    <citation type="submission" date="2022-06" db="EMBL/GenBank/DDBJ databases">
        <authorList>
            <person name="Berger JAMES D."/>
            <person name="Berger JAMES D."/>
        </authorList>
    </citation>
    <scope>NUCLEOTIDE SEQUENCE [LARGE SCALE GENOMIC DNA]</scope>
</reference>